<comment type="caution">
    <text evidence="1">The sequence shown here is derived from an EMBL/GenBank/DDBJ whole genome shotgun (WGS) entry which is preliminary data.</text>
</comment>
<evidence type="ECO:0008006" key="3">
    <source>
        <dbReference type="Google" id="ProtNLM"/>
    </source>
</evidence>
<proteinExistence type="predicted"/>
<sequence length="86" mass="10008">MRKLKEQQIELLKLIIDDGDTTFEIDGTKYEICVIAENDIFRTSVVEDMESNSELKDVLIQAKKDIKEGNYYSSEEMKDMIRRGEA</sequence>
<dbReference type="RefSeq" id="WP_232183378.1">
    <property type="nucleotide sequence ID" value="NZ_JAIOAP010000001.1"/>
</dbReference>
<dbReference type="Proteomes" id="UP001493487">
    <property type="component" value="Unassembled WGS sequence"/>
</dbReference>
<keyword evidence="2" id="KW-1185">Reference proteome</keyword>
<gene>
    <name evidence="1" type="ORF">QJS35_00200</name>
</gene>
<dbReference type="EMBL" id="JASKHM010000001">
    <property type="protein sequence ID" value="MEQ4480803.1"/>
    <property type="molecule type" value="Genomic_DNA"/>
</dbReference>
<accession>A0ABV1KLU0</accession>
<evidence type="ECO:0000313" key="1">
    <source>
        <dbReference type="EMBL" id="MEQ4480803.1"/>
    </source>
</evidence>
<evidence type="ECO:0000313" key="2">
    <source>
        <dbReference type="Proteomes" id="UP001493487"/>
    </source>
</evidence>
<organism evidence="1 2">
    <name type="scientific">Cohnella silvisoli</name>
    <dbReference type="NCBI Taxonomy" id="2873699"/>
    <lineage>
        <taxon>Bacteria</taxon>
        <taxon>Bacillati</taxon>
        <taxon>Bacillota</taxon>
        <taxon>Bacilli</taxon>
        <taxon>Bacillales</taxon>
        <taxon>Paenibacillaceae</taxon>
        <taxon>Cohnella</taxon>
    </lineage>
</organism>
<name>A0ABV1KLU0_9BACL</name>
<protein>
    <recommendedName>
        <fullName evidence="3">CopG family transcriptional regulator</fullName>
    </recommendedName>
</protein>
<reference evidence="1 2" key="1">
    <citation type="journal article" date="2023" name="Genome Announc.">
        <title>Pan-Genome Analyses of the Genus Cohnella and Proposal of the Novel Species Cohnella silvisoli sp. nov., Isolated from Forest Soil.</title>
        <authorList>
            <person name="Wang C."/>
            <person name="Mao L."/>
            <person name="Bao G."/>
            <person name="Zhu H."/>
        </authorList>
    </citation>
    <scope>NUCLEOTIDE SEQUENCE [LARGE SCALE GENOMIC DNA]</scope>
    <source>
        <strain evidence="1 2">NL03-T5-1</strain>
    </source>
</reference>